<accession>A0A849K7A4</accession>
<protein>
    <submittedName>
        <fullName evidence="2">Cytochrome C</fullName>
    </submittedName>
</protein>
<dbReference type="Proteomes" id="UP000552954">
    <property type="component" value="Unassembled WGS sequence"/>
</dbReference>
<dbReference type="InterPro" id="IPR036280">
    <property type="entry name" value="Multihaem_cyt_sf"/>
</dbReference>
<dbReference type="AlphaFoldDB" id="A0A849K7A4"/>
<gene>
    <name evidence="2" type="ORF">HK415_15425</name>
</gene>
<comment type="caution">
    <text evidence="2">The sequence shown here is derived from an EMBL/GenBank/DDBJ whole genome shotgun (WGS) entry which is preliminary data.</text>
</comment>
<name>A0A849K7A4_9BURK</name>
<reference evidence="2 3" key="1">
    <citation type="submission" date="2020-05" db="EMBL/GenBank/DDBJ databases">
        <authorList>
            <person name="Khan S.A."/>
            <person name="Jeon C.O."/>
            <person name="Chun B.H."/>
        </authorList>
    </citation>
    <scope>NUCLEOTIDE SEQUENCE [LARGE SCALE GENOMIC DNA]</scope>
    <source>
        <strain evidence="2 3">B156</strain>
    </source>
</reference>
<keyword evidence="3" id="KW-1185">Reference proteome</keyword>
<dbReference type="EMBL" id="JABFCS010000001">
    <property type="protein sequence ID" value="NNU44248.1"/>
    <property type="molecule type" value="Genomic_DNA"/>
</dbReference>
<dbReference type="Pfam" id="PF09626">
    <property type="entry name" value="DHC"/>
    <property type="match status" value="1"/>
</dbReference>
<feature type="chain" id="PRO_5032679225" evidence="1">
    <location>
        <begin position="34"/>
        <end position="166"/>
    </location>
</feature>
<dbReference type="RefSeq" id="WP_171560872.1">
    <property type="nucleotide sequence ID" value="NZ_JABFCS010000001.1"/>
</dbReference>
<proteinExistence type="predicted"/>
<evidence type="ECO:0000313" key="3">
    <source>
        <dbReference type="Proteomes" id="UP000552954"/>
    </source>
</evidence>
<reference evidence="2 3" key="2">
    <citation type="submission" date="2020-06" db="EMBL/GenBank/DDBJ databases">
        <title>Ramlibacter rhizophilus sp. nov., isolated from rhizosphere soil of national flower Mugunghwa from South Korea.</title>
        <authorList>
            <person name="Zheng-Fei Y."/>
            <person name="Huan T."/>
        </authorList>
    </citation>
    <scope>NUCLEOTIDE SEQUENCE [LARGE SCALE GENOMIC DNA]</scope>
    <source>
        <strain evidence="2 3">B156</strain>
    </source>
</reference>
<dbReference type="SUPFAM" id="SSF48695">
    <property type="entry name" value="Multiheme cytochromes"/>
    <property type="match status" value="1"/>
</dbReference>
<sequence length="166" mass="18321">MHATLNSASRTPQRLRAAAVLLAALLAAATASADGDRRASVPLLPKYASECASCHVAYPPGMLPAASWNRLLQDLPRHFGTDASVDAATQKELTQWLTTHAGSYKRVREVPPEDRITRSAWFVREHRELSPATWQRPMIKSAANCAACHTEAEKGDFDEHRVRIPR</sequence>
<keyword evidence="1" id="KW-0732">Signal</keyword>
<evidence type="ECO:0000313" key="2">
    <source>
        <dbReference type="EMBL" id="NNU44248.1"/>
    </source>
</evidence>
<evidence type="ECO:0000256" key="1">
    <source>
        <dbReference type="SAM" id="SignalP"/>
    </source>
</evidence>
<feature type="signal peptide" evidence="1">
    <location>
        <begin position="1"/>
        <end position="33"/>
    </location>
</feature>
<organism evidence="2 3">
    <name type="scientific">Ramlibacter montanisoli</name>
    <dbReference type="NCBI Taxonomy" id="2732512"/>
    <lineage>
        <taxon>Bacteria</taxon>
        <taxon>Pseudomonadati</taxon>
        <taxon>Pseudomonadota</taxon>
        <taxon>Betaproteobacteria</taxon>
        <taxon>Burkholderiales</taxon>
        <taxon>Comamonadaceae</taxon>
        <taxon>Ramlibacter</taxon>
    </lineage>
</organism>
<dbReference type="InterPro" id="IPR018588">
    <property type="entry name" value="Dihaem_cytochrome-c"/>
</dbReference>